<sequence>MTQGDTKPRQGRRAVAGATVAIGLVWLAVVGLHLYWRNWEEAVLWAAIAVATMAASFAGLPGFRRKS</sequence>
<gene>
    <name evidence="2" type="ORF">B7Z01_07800</name>
</gene>
<organism evidence="2 3">
    <name type="scientific">Brevundimonas subvibrioides</name>
    <dbReference type="NCBI Taxonomy" id="74313"/>
    <lineage>
        <taxon>Bacteria</taxon>
        <taxon>Pseudomonadati</taxon>
        <taxon>Pseudomonadota</taxon>
        <taxon>Alphaproteobacteria</taxon>
        <taxon>Caulobacterales</taxon>
        <taxon>Caulobacteraceae</taxon>
        <taxon>Brevundimonas</taxon>
    </lineage>
</organism>
<feature type="transmembrane region" description="Helical" evidence="1">
    <location>
        <begin position="42"/>
        <end position="63"/>
    </location>
</feature>
<evidence type="ECO:0000313" key="2">
    <source>
        <dbReference type="EMBL" id="OYX33874.1"/>
    </source>
</evidence>
<comment type="caution">
    <text evidence="2">The sequence shown here is derived from an EMBL/GenBank/DDBJ whole genome shotgun (WGS) entry which is preliminary data.</text>
</comment>
<dbReference type="EMBL" id="NCEB01000013">
    <property type="protein sequence ID" value="OYX33874.1"/>
    <property type="molecule type" value="Genomic_DNA"/>
</dbReference>
<keyword evidence="1" id="KW-1133">Transmembrane helix</keyword>
<proteinExistence type="predicted"/>
<evidence type="ECO:0000313" key="3">
    <source>
        <dbReference type="Proteomes" id="UP000215595"/>
    </source>
</evidence>
<keyword evidence="1" id="KW-0472">Membrane</keyword>
<accession>A0A258FPL1</accession>
<feature type="transmembrane region" description="Helical" evidence="1">
    <location>
        <begin position="14"/>
        <end position="36"/>
    </location>
</feature>
<protein>
    <submittedName>
        <fullName evidence="2">Uncharacterized protein</fullName>
    </submittedName>
</protein>
<reference evidence="2 3" key="1">
    <citation type="submission" date="2017-03" db="EMBL/GenBank/DDBJ databases">
        <title>Lifting the veil on microbial sulfur biogeochemistry in mining wastewaters.</title>
        <authorList>
            <person name="Kantor R.S."/>
            <person name="Colenbrander Nelson T."/>
            <person name="Marshall S."/>
            <person name="Bennett D."/>
            <person name="Apte S."/>
            <person name="Camacho D."/>
            <person name="Thomas B.C."/>
            <person name="Warren L.A."/>
            <person name="Banfield J.F."/>
        </authorList>
    </citation>
    <scope>NUCLEOTIDE SEQUENCE [LARGE SCALE GENOMIC DNA]</scope>
    <source>
        <strain evidence="2">32-69-9</strain>
    </source>
</reference>
<keyword evidence="1" id="KW-0812">Transmembrane</keyword>
<dbReference type="AlphaFoldDB" id="A0A258FPL1"/>
<evidence type="ECO:0000256" key="1">
    <source>
        <dbReference type="SAM" id="Phobius"/>
    </source>
</evidence>
<dbReference type="Proteomes" id="UP000215595">
    <property type="component" value="Unassembled WGS sequence"/>
</dbReference>
<name>A0A258FPL1_9CAUL</name>